<evidence type="ECO:0000256" key="9">
    <source>
        <dbReference type="SAM" id="Coils"/>
    </source>
</evidence>
<dbReference type="EMBL" id="JBICCN010000373">
    <property type="protein sequence ID" value="KAL3072775.1"/>
    <property type="molecule type" value="Genomic_DNA"/>
</dbReference>
<gene>
    <name evidence="13" type="ORF">niasHS_017749</name>
</gene>
<feature type="domain" description="Conserved oligomeric Golgi complex subunit 3 C-terminal" evidence="12">
    <location>
        <begin position="262"/>
        <end position="676"/>
    </location>
</feature>
<evidence type="ECO:0000259" key="12">
    <source>
        <dbReference type="Pfam" id="PF20671"/>
    </source>
</evidence>
<feature type="coiled-coil region" evidence="9">
    <location>
        <begin position="94"/>
        <end position="121"/>
    </location>
</feature>
<evidence type="ECO:0000313" key="13">
    <source>
        <dbReference type="EMBL" id="KAL3072775.1"/>
    </source>
</evidence>
<evidence type="ECO:0000256" key="2">
    <source>
        <dbReference type="ARBA" id="ARBA00009936"/>
    </source>
</evidence>
<dbReference type="GO" id="GO:0000139">
    <property type="term" value="C:Golgi membrane"/>
    <property type="evidence" value="ECO:0007669"/>
    <property type="project" value="UniProtKB-SubCell"/>
</dbReference>
<organism evidence="13 14">
    <name type="scientific">Heterodera schachtii</name>
    <name type="common">Sugarbeet cyst nematode worm</name>
    <name type="synonym">Tylenchus schachtii</name>
    <dbReference type="NCBI Taxonomy" id="97005"/>
    <lineage>
        <taxon>Eukaryota</taxon>
        <taxon>Metazoa</taxon>
        <taxon>Ecdysozoa</taxon>
        <taxon>Nematoda</taxon>
        <taxon>Chromadorea</taxon>
        <taxon>Rhabditida</taxon>
        <taxon>Tylenchina</taxon>
        <taxon>Tylenchomorpha</taxon>
        <taxon>Tylenchoidea</taxon>
        <taxon>Heteroderidae</taxon>
        <taxon>Heteroderinae</taxon>
        <taxon>Heterodera</taxon>
    </lineage>
</organism>
<evidence type="ECO:0000256" key="1">
    <source>
        <dbReference type="ARBA" id="ARBA00004395"/>
    </source>
</evidence>
<evidence type="ECO:0000256" key="5">
    <source>
        <dbReference type="ARBA" id="ARBA00022927"/>
    </source>
</evidence>
<feature type="domain" description="Conserved oligomeric Golgi complex subunit 3 N-terminal" evidence="11">
    <location>
        <begin position="91"/>
        <end position="232"/>
    </location>
</feature>
<keyword evidence="5" id="KW-0653">Protein transport</keyword>
<evidence type="ECO:0000256" key="7">
    <source>
        <dbReference type="ARBA" id="ARBA00023136"/>
    </source>
</evidence>
<keyword evidence="7" id="KW-0472">Membrane</keyword>
<dbReference type="InterPro" id="IPR007265">
    <property type="entry name" value="COG_su3"/>
</dbReference>
<protein>
    <recommendedName>
        <fullName evidence="3">Conserved oligomeric Golgi complex subunit 3</fullName>
    </recommendedName>
    <alternativeName>
        <fullName evidence="8">Component of oligomeric Golgi complex 3</fullName>
    </alternativeName>
</protein>
<dbReference type="PANTHER" id="PTHR13302:SF8">
    <property type="entry name" value="CONSERVED OLIGOMERIC GOLGI COMPLEX SUBUNIT 3"/>
    <property type="match status" value="1"/>
</dbReference>
<evidence type="ECO:0000256" key="3">
    <source>
        <dbReference type="ARBA" id="ARBA00020976"/>
    </source>
</evidence>
<evidence type="ECO:0000313" key="14">
    <source>
        <dbReference type="Proteomes" id="UP001620645"/>
    </source>
</evidence>
<name>A0ABD2I5I9_HETSC</name>
<accession>A0ABD2I5I9</accession>
<keyword evidence="4" id="KW-0813">Transport</keyword>
<dbReference type="Pfam" id="PF20671">
    <property type="entry name" value="COG3_C"/>
    <property type="match status" value="1"/>
</dbReference>
<keyword evidence="9" id="KW-0175">Coiled coil</keyword>
<evidence type="ECO:0000259" key="11">
    <source>
        <dbReference type="Pfam" id="PF04136"/>
    </source>
</evidence>
<proteinExistence type="inferred from homology"/>
<dbReference type="AlphaFoldDB" id="A0ABD2I5I9"/>
<sequence length="902" mass="102590">MFDELGRQTLELLSEKTAEWPFLSGDNGQIERDEAYDEAQGVVQLLLPDNLQAMKLVHQCDSEAIDEGKMEELSQEMFLLGDGETVEGQRMAQLRKCRQSLQKLREQREKCDQIVHELEEKYQSVAEKTSSLHNACDRMMSEQTQLAAANEQISANLHYYQRYEWLVKKLDTPKLSLTGTLFTQILSTIHECLHYLRAHPEQRDAAAFIHKYEQCLSRSLTAVKAGVLSDLEACRQDVLYRQHRSSQSSTAATLSFVDDDTFALLYGIFGVKANAIRNAFSQAHQFFADSAEYQTVVSDCENEYFAIRDQLLRPIVHSTIQVFCHQCQKSTCTLTRDSCTFLLRLCDDEFRLYRQFFVLDDSAGTRASMTPTTPASLLFSFWPVQPHSNHFEAFIEGLCRVLYDTLRPLVVHNPHLETLAQLCTLLKVEMIDERCAALPSSHPNAFPPPFSATSPTEAIAENLNNMATEMSNSRAGFARVMSELVADIVERIVYRTSLFAQSDILEYNAAPGDLVYPERLMMMRDINQGRRVTSAVSTDSKVLPTSTIAEDKKPSLDAPLPAQKSVQQNPSSTSPIDQHCLWYPTVRRTVMCLSKLYRCLDSTVFLNVSRELLDACCQSLERAVERIRILPIDPALATLRSSSSRSLDAELFIIKHLLILREQISPFRQHNKQQNRSVSTAPFSRQSSLNDVQINPQYDYSLDLSKYTQSMFQLLNAENRARWFEFSSNNAFLSLLLLSPVHVSELQTDSRRIIEAHLRRWCHSMIGHVSAILLGPLAKFQSNIEQFQAEQEQRAQGQKSPLDVTTSERFSPKALHECCADAFKRLKQHWPEVRAAFTLYIGVRETEEILLQPIRKAVANAFGALNAFAERHYDTEQRQIISAPNQEQIWLILNATASISLQ</sequence>
<dbReference type="Pfam" id="PF04136">
    <property type="entry name" value="COG3_N"/>
    <property type="match status" value="1"/>
</dbReference>
<dbReference type="InterPro" id="IPR048685">
    <property type="entry name" value="COG3_C"/>
</dbReference>
<reference evidence="13 14" key="1">
    <citation type="submission" date="2024-10" db="EMBL/GenBank/DDBJ databases">
        <authorList>
            <person name="Kim D."/>
        </authorList>
    </citation>
    <scope>NUCLEOTIDE SEQUENCE [LARGE SCALE GENOMIC DNA]</scope>
    <source>
        <strain evidence="13">Taebaek</strain>
    </source>
</reference>
<dbReference type="InterPro" id="IPR048320">
    <property type="entry name" value="COG3_N"/>
</dbReference>
<evidence type="ECO:0000256" key="10">
    <source>
        <dbReference type="SAM" id="MobiDB-lite"/>
    </source>
</evidence>
<keyword evidence="6" id="KW-0333">Golgi apparatus</keyword>
<evidence type="ECO:0000256" key="4">
    <source>
        <dbReference type="ARBA" id="ARBA00022448"/>
    </source>
</evidence>
<dbReference type="PANTHER" id="PTHR13302">
    <property type="entry name" value="CONSERVED OLIGOMERIC GOLGI COMPLEX COMPONENT 3"/>
    <property type="match status" value="1"/>
</dbReference>
<dbReference type="GO" id="GO:0015031">
    <property type="term" value="P:protein transport"/>
    <property type="evidence" value="ECO:0007669"/>
    <property type="project" value="UniProtKB-KW"/>
</dbReference>
<evidence type="ECO:0000256" key="8">
    <source>
        <dbReference type="ARBA" id="ARBA00031339"/>
    </source>
</evidence>
<comment type="subcellular location">
    <subcellularLocation>
        <location evidence="1">Golgi apparatus membrane</location>
        <topology evidence="1">Peripheral membrane protein</topology>
    </subcellularLocation>
</comment>
<comment type="similarity">
    <text evidence="2">Belongs to the COG3 family.</text>
</comment>
<dbReference type="Proteomes" id="UP001620645">
    <property type="component" value="Unassembled WGS sequence"/>
</dbReference>
<keyword evidence="14" id="KW-1185">Reference proteome</keyword>
<feature type="region of interest" description="Disordered" evidence="10">
    <location>
        <begin position="543"/>
        <end position="574"/>
    </location>
</feature>
<comment type="caution">
    <text evidence="13">The sequence shown here is derived from an EMBL/GenBank/DDBJ whole genome shotgun (WGS) entry which is preliminary data.</text>
</comment>
<feature type="compositionally biased region" description="Polar residues" evidence="10">
    <location>
        <begin position="564"/>
        <end position="574"/>
    </location>
</feature>
<evidence type="ECO:0000256" key="6">
    <source>
        <dbReference type="ARBA" id="ARBA00023034"/>
    </source>
</evidence>